<dbReference type="Gene3D" id="3.40.50.300">
    <property type="entry name" value="P-loop containing nucleotide triphosphate hydrolases"/>
    <property type="match status" value="1"/>
</dbReference>
<evidence type="ECO:0000256" key="3">
    <source>
        <dbReference type="ARBA" id="ARBA00022741"/>
    </source>
</evidence>
<keyword evidence="7" id="KW-1185">Reference proteome</keyword>
<dbReference type="OrthoDB" id="18798at2759"/>
<dbReference type="KEGG" id="cgob:115028861"/>
<dbReference type="PRINTS" id="PR00449">
    <property type="entry name" value="RASTRNSFRMNG"/>
</dbReference>
<evidence type="ECO:0000256" key="4">
    <source>
        <dbReference type="ARBA" id="ARBA00022801"/>
    </source>
</evidence>
<gene>
    <name evidence="8" type="primary">rasl12</name>
</gene>
<dbReference type="RefSeq" id="XP_029318609.1">
    <property type="nucleotide sequence ID" value="XM_029462749.1"/>
</dbReference>
<keyword evidence="3" id="KW-0547">Nucleotide-binding</keyword>
<dbReference type="InParanoid" id="A0A6J2S9I6"/>
<sequence length="91" mass="10043">MSLMSGRVKASCNSGAASPAQCNLVLLGVMGSGKSALTVKFLTKRFISQYDPHLEDIYSSEERVDQQPVTVRVMDTCDQDIERLQTFNLQS</sequence>
<dbReference type="Proteomes" id="UP000504630">
    <property type="component" value="Chromosome 3"/>
</dbReference>
<dbReference type="SUPFAM" id="SSF52540">
    <property type="entry name" value="P-loop containing nucleoside triphosphate hydrolases"/>
    <property type="match status" value="1"/>
</dbReference>
<accession>A0A6J2S9I6</accession>
<protein>
    <recommendedName>
        <fullName evidence="2">small monomeric GTPase</fullName>
        <ecNumber evidence="2">3.6.5.2</ecNumber>
    </recommendedName>
</protein>
<dbReference type="CTD" id="51285"/>
<dbReference type="GeneID" id="115028861"/>
<evidence type="ECO:0000256" key="2">
    <source>
        <dbReference type="ARBA" id="ARBA00011984"/>
    </source>
</evidence>
<name>A0A6J2S9I6_COTGO</name>
<proteinExistence type="inferred from homology"/>
<dbReference type="PANTHER" id="PTHR45704">
    <property type="entry name" value="RAS-LIKE FAMILY MEMBER 11"/>
    <property type="match status" value="1"/>
</dbReference>
<evidence type="ECO:0000256" key="6">
    <source>
        <dbReference type="ARBA" id="ARBA00048098"/>
    </source>
</evidence>
<evidence type="ECO:0000256" key="1">
    <source>
        <dbReference type="ARBA" id="ARBA00008344"/>
    </source>
</evidence>
<keyword evidence="4" id="KW-0378">Hydrolase</keyword>
<reference evidence="8" key="1">
    <citation type="submission" date="2025-08" db="UniProtKB">
        <authorList>
            <consortium name="RefSeq"/>
        </authorList>
    </citation>
    <scope>IDENTIFICATION</scope>
</reference>
<dbReference type="InterPro" id="IPR051065">
    <property type="entry name" value="Ras-related_GTPase"/>
</dbReference>
<organism evidence="7 8">
    <name type="scientific">Cottoperca gobio</name>
    <name type="common">Frogmouth</name>
    <name type="synonym">Aphritis gobio</name>
    <dbReference type="NCBI Taxonomy" id="56716"/>
    <lineage>
        <taxon>Eukaryota</taxon>
        <taxon>Metazoa</taxon>
        <taxon>Chordata</taxon>
        <taxon>Craniata</taxon>
        <taxon>Vertebrata</taxon>
        <taxon>Euteleostomi</taxon>
        <taxon>Actinopterygii</taxon>
        <taxon>Neopterygii</taxon>
        <taxon>Teleostei</taxon>
        <taxon>Neoteleostei</taxon>
        <taxon>Acanthomorphata</taxon>
        <taxon>Eupercaria</taxon>
        <taxon>Perciformes</taxon>
        <taxon>Notothenioidei</taxon>
        <taxon>Bovichtidae</taxon>
        <taxon>Cottoperca</taxon>
    </lineage>
</organism>
<dbReference type="EC" id="3.6.5.2" evidence="2"/>
<comment type="similarity">
    <text evidence="1">Belongs to the small GTPase superfamily. Ras family.</text>
</comment>
<dbReference type="AlphaFoldDB" id="A0A6J2S9I6"/>
<keyword evidence="5" id="KW-0342">GTP-binding</keyword>
<dbReference type="InterPro" id="IPR001806">
    <property type="entry name" value="Small_GTPase"/>
</dbReference>
<evidence type="ECO:0000313" key="8">
    <source>
        <dbReference type="RefSeq" id="XP_029318609.1"/>
    </source>
</evidence>
<dbReference type="InterPro" id="IPR027417">
    <property type="entry name" value="P-loop_NTPase"/>
</dbReference>
<dbReference type="Pfam" id="PF00071">
    <property type="entry name" value="Ras"/>
    <property type="match status" value="1"/>
</dbReference>
<evidence type="ECO:0000256" key="5">
    <source>
        <dbReference type="ARBA" id="ARBA00023134"/>
    </source>
</evidence>
<evidence type="ECO:0000313" key="7">
    <source>
        <dbReference type="Proteomes" id="UP000504630"/>
    </source>
</evidence>
<comment type="catalytic activity">
    <reaction evidence="6">
        <text>GTP + H2O = GDP + phosphate + H(+)</text>
        <dbReference type="Rhea" id="RHEA:19669"/>
        <dbReference type="ChEBI" id="CHEBI:15377"/>
        <dbReference type="ChEBI" id="CHEBI:15378"/>
        <dbReference type="ChEBI" id="CHEBI:37565"/>
        <dbReference type="ChEBI" id="CHEBI:43474"/>
        <dbReference type="ChEBI" id="CHEBI:58189"/>
        <dbReference type="EC" id="3.6.5.2"/>
    </reaction>
</comment>
<dbReference type="GO" id="GO:0003925">
    <property type="term" value="F:G protein activity"/>
    <property type="evidence" value="ECO:0007669"/>
    <property type="project" value="UniProtKB-EC"/>
</dbReference>
<dbReference type="GO" id="GO:0005525">
    <property type="term" value="F:GTP binding"/>
    <property type="evidence" value="ECO:0007669"/>
    <property type="project" value="UniProtKB-KW"/>
</dbReference>